<dbReference type="SUPFAM" id="SSF53850">
    <property type="entry name" value="Periplasmic binding protein-like II"/>
    <property type="match status" value="1"/>
</dbReference>
<dbReference type="GO" id="GO:1904680">
    <property type="term" value="F:peptide transmembrane transporter activity"/>
    <property type="evidence" value="ECO:0007669"/>
    <property type="project" value="TreeGrafter"/>
</dbReference>
<dbReference type="CDD" id="cd08513">
    <property type="entry name" value="PBP2_thermophilic_Hb8_like"/>
    <property type="match status" value="1"/>
</dbReference>
<keyword evidence="4" id="KW-0812">Transmembrane</keyword>
<proteinExistence type="inferred from homology"/>
<dbReference type="PANTHER" id="PTHR30290">
    <property type="entry name" value="PERIPLASMIC BINDING COMPONENT OF ABC TRANSPORTER"/>
    <property type="match status" value="1"/>
</dbReference>
<dbReference type="PANTHER" id="PTHR30290:SF9">
    <property type="entry name" value="OLIGOPEPTIDE-BINDING PROTEIN APPA"/>
    <property type="match status" value="1"/>
</dbReference>
<keyword evidence="2" id="KW-0813">Transport</keyword>
<keyword evidence="4" id="KW-1133">Transmembrane helix</keyword>
<evidence type="ECO:0000313" key="7">
    <source>
        <dbReference type="Proteomes" id="UP000034154"/>
    </source>
</evidence>
<dbReference type="Pfam" id="PF00496">
    <property type="entry name" value="SBP_bac_5"/>
    <property type="match status" value="1"/>
</dbReference>
<dbReference type="InterPro" id="IPR039424">
    <property type="entry name" value="SBP_5"/>
</dbReference>
<dbReference type="InterPro" id="IPR000914">
    <property type="entry name" value="SBP_5_dom"/>
</dbReference>
<comment type="similarity">
    <text evidence="1">Belongs to the bacterial solute-binding protein 5 family.</text>
</comment>
<evidence type="ECO:0000256" key="1">
    <source>
        <dbReference type="ARBA" id="ARBA00005695"/>
    </source>
</evidence>
<dbReference type="GO" id="GO:0043190">
    <property type="term" value="C:ATP-binding cassette (ABC) transporter complex"/>
    <property type="evidence" value="ECO:0007669"/>
    <property type="project" value="InterPro"/>
</dbReference>
<gene>
    <name evidence="6" type="ORF">UW63_C0057G0004</name>
</gene>
<dbReference type="InterPro" id="IPR030678">
    <property type="entry name" value="Peptide/Ni-bd"/>
</dbReference>
<dbReference type="Gene3D" id="3.90.76.10">
    <property type="entry name" value="Dipeptide-binding Protein, Domain 1"/>
    <property type="match status" value="1"/>
</dbReference>
<evidence type="ECO:0000256" key="3">
    <source>
        <dbReference type="ARBA" id="ARBA00022729"/>
    </source>
</evidence>
<reference evidence="6 7" key="1">
    <citation type="journal article" date="2015" name="Nature">
        <title>rRNA introns, odd ribosomes, and small enigmatic genomes across a large radiation of phyla.</title>
        <authorList>
            <person name="Brown C.T."/>
            <person name="Hug L.A."/>
            <person name="Thomas B.C."/>
            <person name="Sharon I."/>
            <person name="Castelle C.J."/>
            <person name="Singh A."/>
            <person name="Wilkins M.J."/>
            <person name="Williams K.H."/>
            <person name="Banfield J.F."/>
        </authorList>
    </citation>
    <scope>NUCLEOTIDE SEQUENCE [LARGE SCALE GENOMIC DNA]</scope>
</reference>
<keyword evidence="3" id="KW-0732">Signal</keyword>
<feature type="domain" description="Solute-binding protein family 5" evidence="5">
    <location>
        <begin position="103"/>
        <end position="482"/>
    </location>
</feature>
<feature type="transmembrane region" description="Helical" evidence="4">
    <location>
        <begin position="27"/>
        <end position="48"/>
    </location>
</feature>
<keyword evidence="4" id="KW-0472">Membrane</keyword>
<dbReference type="GO" id="GO:0015833">
    <property type="term" value="P:peptide transport"/>
    <property type="evidence" value="ECO:0007669"/>
    <property type="project" value="TreeGrafter"/>
</dbReference>
<organism evidence="6 7">
    <name type="scientific">Candidatus Uhrbacteria bacterium GW2011_GWF2_44_350</name>
    <dbReference type="NCBI Taxonomy" id="1619000"/>
    <lineage>
        <taxon>Bacteria</taxon>
        <taxon>Candidatus Uhriibacteriota</taxon>
    </lineage>
</organism>
<evidence type="ECO:0000313" key="6">
    <source>
        <dbReference type="EMBL" id="KKT69485.1"/>
    </source>
</evidence>
<dbReference type="EMBL" id="LCJB01000057">
    <property type="protein sequence ID" value="KKT69485.1"/>
    <property type="molecule type" value="Genomic_DNA"/>
</dbReference>
<comment type="caution">
    <text evidence="6">The sequence shown here is derived from an EMBL/GenBank/DDBJ whole genome shotgun (WGS) entry which is preliminary data.</text>
</comment>
<dbReference type="GO" id="GO:0042597">
    <property type="term" value="C:periplasmic space"/>
    <property type="evidence" value="ECO:0007669"/>
    <property type="project" value="UniProtKB-ARBA"/>
</dbReference>
<sequence>MTASRQFPSWKQWKRLPRILSISEKKILQAALSLAVISFVTLGAWYVASHRIEIPAVGGEYTEGLIGSPQFVNPLYASVSDVDADLTQLIYSGLFRWNQNEGLVPDLAETYEISEDQKTYTIKIRENARWHNGDPVRSSDVLFTIQSIQNPAFHSPLAVSFRGVTASEVDELTVQFVLEEPFAPFLSSLTVGILPSSLWAEIPAKNTPLTSLNLAPIGSGPYKFDKYTVEKKGDIKSYSLVRNPDYYGEPPKIERLVFKFYHDTQTAVAALQNQNIEGLSFVPSHLLTEVEKIRSVKILHPDMPQAVTLFFNEEKQPLFEDEDVRKALALTINKEEIINTVLNGNATIIDSPILPGEIGFNAEAEKITQNIEAAKELISQTDYKDFSPDGFAAIKSQTTEADETSETFEELTLTLTTINQPTFIKTAETIAAQAKLAGIKILIETTEPSLLYEEIIKPRAYQMILTATQYDIDADPYPFWHSSQAKDPGLNLSLYSSHKVDDLLEKARSTNNLEERAAAYQEFQDLIVKDLPAIFLYQPAYTYAVSSKIKNINLEKIQSPTDRFQDIENWYIKTRQVLK</sequence>
<dbReference type="AlphaFoldDB" id="A0A0G1JDU2"/>
<name>A0A0G1JDU2_9BACT</name>
<dbReference type="Gene3D" id="3.10.105.10">
    <property type="entry name" value="Dipeptide-binding Protein, Domain 3"/>
    <property type="match status" value="1"/>
</dbReference>
<evidence type="ECO:0000256" key="2">
    <source>
        <dbReference type="ARBA" id="ARBA00022448"/>
    </source>
</evidence>
<dbReference type="Gene3D" id="3.40.190.10">
    <property type="entry name" value="Periplasmic binding protein-like II"/>
    <property type="match status" value="1"/>
</dbReference>
<protein>
    <submittedName>
        <fullName evidence="6">Extracellular solute-binding protein</fullName>
    </submittedName>
</protein>
<dbReference type="PIRSF" id="PIRSF002741">
    <property type="entry name" value="MppA"/>
    <property type="match status" value="1"/>
</dbReference>
<evidence type="ECO:0000259" key="5">
    <source>
        <dbReference type="Pfam" id="PF00496"/>
    </source>
</evidence>
<evidence type="ECO:0000256" key="4">
    <source>
        <dbReference type="SAM" id="Phobius"/>
    </source>
</evidence>
<dbReference type="Proteomes" id="UP000034154">
    <property type="component" value="Unassembled WGS sequence"/>
</dbReference>
<accession>A0A0G1JDU2</accession>